<keyword evidence="3" id="KW-1003">Cell membrane</keyword>
<evidence type="ECO:0000313" key="12">
    <source>
        <dbReference type="Proteomes" id="UP000184076"/>
    </source>
</evidence>
<dbReference type="InterPro" id="IPR007387">
    <property type="entry name" value="TRAP_DctQ"/>
</dbReference>
<proteinExistence type="inferred from homology"/>
<dbReference type="PANTHER" id="PTHR35011:SF10">
    <property type="entry name" value="TRAP TRANSPORTER SMALL PERMEASE PROTEIN"/>
    <property type="match status" value="1"/>
</dbReference>
<feature type="transmembrane region" description="Helical" evidence="9">
    <location>
        <begin position="89"/>
        <end position="110"/>
    </location>
</feature>
<dbReference type="Proteomes" id="UP000184076">
    <property type="component" value="Unassembled WGS sequence"/>
</dbReference>
<dbReference type="OrthoDB" id="9795655at2"/>
<evidence type="ECO:0000256" key="3">
    <source>
        <dbReference type="ARBA" id="ARBA00022475"/>
    </source>
</evidence>
<evidence type="ECO:0000256" key="4">
    <source>
        <dbReference type="ARBA" id="ARBA00022519"/>
    </source>
</evidence>
<dbReference type="PANTHER" id="PTHR35011">
    <property type="entry name" value="2,3-DIKETO-L-GULONATE TRAP TRANSPORTER SMALL PERMEASE PROTEIN YIAM"/>
    <property type="match status" value="1"/>
</dbReference>
<feature type="domain" description="Tripartite ATP-independent periplasmic transporters DctQ component" evidence="10">
    <location>
        <begin position="27"/>
        <end position="156"/>
    </location>
</feature>
<evidence type="ECO:0000256" key="6">
    <source>
        <dbReference type="ARBA" id="ARBA00022989"/>
    </source>
</evidence>
<dbReference type="GO" id="GO:0015740">
    <property type="term" value="P:C4-dicarboxylate transport"/>
    <property type="evidence" value="ECO:0007669"/>
    <property type="project" value="TreeGrafter"/>
</dbReference>
<dbReference type="Pfam" id="PF04290">
    <property type="entry name" value="DctQ"/>
    <property type="match status" value="1"/>
</dbReference>
<evidence type="ECO:0000256" key="2">
    <source>
        <dbReference type="ARBA" id="ARBA00022448"/>
    </source>
</evidence>
<evidence type="ECO:0000256" key="7">
    <source>
        <dbReference type="ARBA" id="ARBA00023136"/>
    </source>
</evidence>
<dbReference type="GO" id="GO:0022857">
    <property type="term" value="F:transmembrane transporter activity"/>
    <property type="evidence" value="ECO:0007669"/>
    <property type="project" value="TreeGrafter"/>
</dbReference>
<organism evidence="11 12">
    <name type="scientific">Desulfacinum infernum DSM 9756</name>
    <dbReference type="NCBI Taxonomy" id="1121391"/>
    <lineage>
        <taxon>Bacteria</taxon>
        <taxon>Pseudomonadati</taxon>
        <taxon>Thermodesulfobacteriota</taxon>
        <taxon>Syntrophobacteria</taxon>
        <taxon>Syntrophobacterales</taxon>
        <taxon>Syntrophobacteraceae</taxon>
        <taxon>Desulfacinum</taxon>
    </lineage>
</organism>
<dbReference type="AlphaFoldDB" id="A0A1M4T904"/>
<dbReference type="GO" id="GO:0005886">
    <property type="term" value="C:plasma membrane"/>
    <property type="evidence" value="ECO:0007669"/>
    <property type="project" value="UniProtKB-SubCell"/>
</dbReference>
<evidence type="ECO:0000256" key="5">
    <source>
        <dbReference type="ARBA" id="ARBA00022692"/>
    </source>
</evidence>
<keyword evidence="2" id="KW-0813">Transport</keyword>
<feature type="transmembrane region" description="Helical" evidence="9">
    <location>
        <begin position="12"/>
        <end position="30"/>
    </location>
</feature>
<evidence type="ECO:0000259" key="10">
    <source>
        <dbReference type="Pfam" id="PF04290"/>
    </source>
</evidence>
<accession>A0A1M4T904</accession>
<keyword evidence="5 9" id="KW-0812">Transmembrane</keyword>
<dbReference type="InterPro" id="IPR055348">
    <property type="entry name" value="DctQ"/>
</dbReference>
<gene>
    <name evidence="11" type="ORF">SAMN02745206_00228</name>
</gene>
<keyword evidence="12" id="KW-1185">Reference proteome</keyword>
<sequence length="197" mass="21447">MNRLLSISEKIATGAAWISGILLLATAVLIAVEVTLRKGFAISMGGADEISSYTLAICCSWTLGFALLKKGHIRIDVLYVRLPRPFQHALDLASLGLFLFIMIVLSHYSYKVVKTSFLKNSMANTPLATPLWIPQGLWFAGLILFTLIILVLFVATLSALLRGNSDLARKLYGASTLDEEIEDESRAARASMGGEIS</sequence>
<dbReference type="EMBL" id="FQVB01000004">
    <property type="protein sequence ID" value="SHE40966.1"/>
    <property type="molecule type" value="Genomic_DNA"/>
</dbReference>
<evidence type="ECO:0000256" key="1">
    <source>
        <dbReference type="ARBA" id="ARBA00004429"/>
    </source>
</evidence>
<reference evidence="12" key="1">
    <citation type="submission" date="2016-11" db="EMBL/GenBank/DDBJ databases">
        <authorList>
            <person name="Varghese N."/>
            <person name="Submissions S."/>
        </authorList>
    </citation>
    <scope>NUCLEOTIDE SEQUENCE [LARGE SCALE GENOMIC DNA]</scope>
    <source>
        <strain evidence="12">DSM 9756</strain>
    </source>
</reference>
<dbReference type="RefSeq" id="WP_073036166.1">
    <property type="nucleotide sequence ID" value="NZ_FQVB01000004.1"/>
</dbReference>
<keyword evidence="7 9" id="KW-0472">Membrane</keyword>
<feature type="transmembrane region" description="Helical" evidence="9">
    <location>
        <begin position="50"/>
        <end position="68"/>
    </location>
</feature>
<evidence type="ECO:0000256" key="9">
    <source>
        <dbReference type="SAM" id="Phobius"/>
    </source>
</evidence>
<protein>
    <submittedName>
        <fullName evidence="11">TRAP-type mannitol/chloroaromatic compound transport system, small permease component</fullName>
    </submittedName>
</protein>
<feature type="transmembrane region" description="Helical" evidence="9">
    <location>
        <begin position="137"/>
        <end position="161"/>
    </location>
</feature>
<keyword evidence="4" id="KW-0997">Cell inner membrane</keyword>
<comment type="similarity">
    <text evidence="8">Belongs to the TRAP transporter small permease family.</text>
</comment>
<evidence type="ECO:0000313" key="11">
    <source>
        <dbReference type="EMBL" id="SHE40966.1"/>
    </source>
</evidence>
<comment type="subcellular location">
    <subcellularLocation>
        <location evidence="1">Cell inner membrane</location>
        <topology evidence="1">Multi-pass membrane protein</topology>
    </subcellularLocation>
</comment>
<dbReference type="STRING" id="1121391.SAMN02745206_00228"/>
<keyword evidence="6 9" id="KW-1133">Transmembrane helix</keyword>
<name>A0A1M4T904_9BACT</name>
<evidence type="ECO:0000256" key="8">
    <source>
        <dbReference type="ARBA" id="ARBA00038436"/>
    </source>
</evidence>